<evidence type="ECO:0000313" key="1">
    <source>
        <dbReference type="EMBL" id="MEO3693698.1"/>
    </source>
</evidence>
<reference evidence="1 2" key="1">
    <citation type="submission" date="2024-05" db="EMBL/GenBank/DDBJ databases">
        <title>Roseateles sp. DJS-2-20 16S ribosomal RNA gene Genome sequencing and assembly.</title>
        <authorList>
            <person name="Woo H."/>
        </authorList>
    </citation>
    <scope>NUCLEOTIDE SEQUENCE [LARGE SCALE GENOMIC DNA]</scope>
    <source>
        <strain evidence="1 2">DJS-2-20</strain>
    </source>
</reference>
<dbReference type="EMBL" id="JBDPZD010000010">
    <property type="protein sequence ID" value="MEO3693698.1"/>
    <property type="molecule type" value="Genomic_DNA"/>
</dbReference>
<evidence type="ECO:0000313" key="2">
    <source>
        <dbReference type="Proteomes" id="UP001495147"/>
    </source>
</evidence>
<dbReference type="RefSeq" id="WP_347706514.1">
    <property type="nucleotide sequence ID" value="NZ_JBDPZD010000010.1"/>
</dbReference>
<evidence type="ECO:0008006" key="3">
    <source>
        <dbReference type="Google" id="ProtNLM"/>
    </source>
</evidence>
<protein>
    <recommendedName>
        <fullName evidence="3">Transposase</fullName>
    </recommendedName>
</protein>
<comment type="caution">
    <text evidence="1">The sequence shown here is derived from an EMBL/GenBank/DDBJ whole genome shotgun (WGS) entry which is preliminary data.</text>
</comment>
<gene>
    <name evidence="1" type="ORF">ABDJ85_19665</name>
</gene>
<dbReference type="Proteomes" id="UP001495147">
    <property type="component" value="Unassembled WGS sequence"/>
</dbReference>
<organism evidence="1 2">
    <name type="scientific">Roseateles paludis</name>
    <dbReference type="NCBI Taxonomy" id="3145238"/>
    <lineage>
        <taxon>Bacteria</taxon>
        <taxon>Pseudomonadati</taxon>
        <taxon>Pseudomonadota</taxon>
        <taxon>Betaproteobacteria</taxon>
        <taxon>Burkholderiales</taxon>
        <taxon>Sphaerotilaceae</taxon>
        <taxon>Roseateles</taxon>
    </lineage>
</organism>
<sequence length="97" mass="10891">WRRSGTSRQLSLKPTTIVNALVRPRPSDLNQRASAIPGALHRRVFPVDVQLDPLLGEQRLQPFRELVVTVAMAEECRLLQAGTDLRLEKRSPLTGPQ</sequence>
<name>A0ABV0G7I6_9BURK</name>
<feature type="non-terminal residue" evidence="1">
    <location>
        <position position="1"/>
    </location>
</feature>
<accession>A0ABV0G7I6</accession>
<keyword evidence="2" id="KW-1185">Reference proteome</keyword>
<proteinExistence type="predicted"/>